<name>A0A1E5JTV4_9GAMM</name>
<dbReference type="Proteomes" id="UP000095229">
    <property type="component" value="Unassembled WGS sequence"/>
</dbReference>
<protein>
    <submittedName>
        <fullName evidence="1">Uncharacterized protein</fullName>
    </submittedName>
</protein>
<keyword evidence="2" id="KW-1185">Reference proteome</keyword>
<dbReference type="OrthoDB" id="5649262at2"/>
<evidence type="ECO:0000313" key="1">
    <source>
        <dbReference type="EMBL" id="OEH47956.1"/>
    </source>
</evidence>
<evidence type="ECO:0000313" key="2">
    <source>
        <dbReference type="Proteomes" id="UP000095229"/>
    </source>
</evidence>
<organism evidence="1 2">
    <name type="scientific">Legionella parisiensis</name>
    <dbReference type="NCBI Taxonomy" id="45071"/>
    <lineage>
        <taxon>Bacteria</taxon>
        <taxon>Pseudomonadati</taxon>
        <taxon>Pseudomonadota</taxon>
        <taxon>Gammaproteobacteria</taxon>
        <taxon>Legionellales</taxon>
        <taxon>Legionellaceae</taxon>
        <taxon>Legionella</taxon>
    </lineage>
</organism>
<proteinExistence type="predicted"/>
<dbReference type="EMBL" id="LSOG01000036">
    <property type="protein sequence ID" value="OEH47956.1"/>
    <property type="molecule type" value="Genomic_DNA"/>
</dbReference>
<comment type="caution">
    <text evidence="1">The sequence shown here is derived from an EMBL/GenBank/DDBJ whole genome shotgun (WGS) entry which is preliminary data.</text>
</comment>
<gene>
    <name evidence="1" type="ORF">lpari_01144</name>
</gene>
<dbReference type="AlphaFoldDB" id="A0A1E5JTV4"/>
<dbReference type="PATRIC" id="fig|45071.6.peg.2256"/>
<sequence>MINVLNALIILMENMIRFSTQLDKEFFSCPPDPAHIFYAGKTAVNCEANSFSVNSLSTFKQLLAREEETIFRFLVDTAGKLWFAFETRPHKKAPKHFQMTGDPLESACCLAAGNIKFKDKAGAVLKNISHRSGDFHPSFLSLRWLMAILLINEELLPFKLPKVIVIKEIKNKKIYKHIWRLKRVKKWMDSFRHNEALINQLRQSNLSSKTVYYEATKHFAEGDFTSLAEKEHKENYNAVNELESI</sequence>
<reference evidence="1 2" key="1">
    <citation type="submission" date="2016-02" db="EMBL/GenBank/DDBJ databases">
        <title>Secondary metabolites in Legionella.</title>
        <authorList>
            <person name="Tobias N.J."/>
            <person name="Bode H.B."/>
        </authorList>
    </citation>
    <scope>NUCLEOTIDE SEQUENCE [LARGE SCALE GENOMIC DNA]</scope>
    <source>
        <strain evidence="1 2">DSM 19216</strain>
    </source>
</reference>
<accession>A0A1E5JTV4</accession>